<keyword evidence="3" id="KW-1185">Reference proteome</keyword>
<evidence type="ECO:0000313" key="3">
    <source>
        <dbReference type="Proteomes" id="UP000054217"/>
    </source>
</evidence>
<evidence type="ECO:0000313" key="2">
    <source>
        <dbReference type="EMBL" id="KIO11922.1"/>
    </source>
</evidence>
<dbReference type="Proteomes" id="UP000054217">
    <property type="component" value="Unassembled WGS sequence"/>
</dbReference>
<dbReference type="AlphaFoldDB" id="A0A0C3KQX8"/>
<feature type="compositionally biased region" description="Polar residues" evidence="1">
    <location>
        <begin position="125"/>
        <end position="140"/>
    </location>
</feature>
<feature type="region of interest" description="Disordered" evidence="1">
    <location>
        <begin position="122"/>
        <end position="147"/>
    </location>
</feature>
<sequence>MEQARGRHLRCMKVSPNISYWCCRVTIWNNECDSETINCQLCHFMEGRIRVVDKSRSSATKPACDSCPCEVVSCCGLPPVSRRPHPGNAESSFPSSSSALEAFIFPSQNVSALVSRKGTFCSAAEESSNSVKTRGTAGQSDRTEPTR</sequence>
<name>A0A0C3KQX8_PISTI</name>
<reference evidence="2 3" key="1">
    <citation type="submission" date="2014-04" db="EMBL/GenBank/DDBJ databases">
        <authorList>
            <consortium name="DOE Joint Genome Institute"/>
            <person name="Kuo A."/>
            <person name="Kohler A."/>
            <person name="Costa M.D."/>
            <person name="Nagy L.G."/>
            <person name="Floudas D."/>
            <person name="Copeland A."/>
            <person name="Barry K.W."/>
            <person name="Cichocki N."/>
            <person name="Veneault-Fourrey C."/>
            <person name="LaButti K."/>
            <person name="Lindquist E.A."/>
            <person name="Lipzen A."/>
            <person name="Lundell T."/>
            <person name="Morin E."/>
            <person name="Murat C."/>
            <person name="Sun H."/>
            <person name="Tunlid A."/>
            <person name="Henrissat B."/>
            <person name="Grigoriev I.V."/>
            <person name="Hibbett D.S."/>
            <person name="Martin F."/>
            <person name="Nordberg H.P."/>
            <person name="Cantor M.N."/>
            <person name="Hua S.X."/>
        </authorList>
    </citation>
    <scope>NUCLEOTIDE SEQUENCE [LARGE SCALE GENOMIC DNA]</scope>
    <source>
        <strain evidence="2 3">Marx 270</strain>
    </source>
</reference>
<proteinExistence type="predicted"/>
<organism evidence="2 3">
    <name type="scientific">Pisolithus tinctorius Marx 270</name>
    <dbReference type="NCBI Taxonomy" id="870435"/>
    <lineage>
        <taxon>Eukaryota</taxon>
        <taxon>Fungi</taxon>
        <taxon>Dikarya</taxon>
        <taxon>Basidiomycota</taxon>
        <taxon>Agaricomycotina</taxon>
        <taxon>Agaricomycetes</taxon>
        <taxon>Agaricomycetidae</taxon>
        <taxon>Boletales</taxon>
        <taxon>Sclerodermatineae</taxon>
        <taxon>Pisolithaceae</taxon>
        <taxon>Pisolithus</taxon>
    </lineage>
</organism>
<protein>
    <submittedName>
        <fullName evidence="2">Uncharacterized protein</fullName>
    </submittedName>
</protein>
<dbReference type="InParanoid" id="A0A0C3KQX8"/>
<reference evidence="3" key="2">
    <citation type="submission" date="2015-01" db="EMBL/GenBank/DDBJ databases">
        <title>Evolutionary Origins and Diversification of the Mycorrhizal Mutualists.</title>
        <authorList>
            <consortium name="DOE Joint Genome Institute"/>
            <consortium name="Mycorrhizal Genomics Consortium"/>
            <person name="Kohler A."/>
            <person name="Kuo A."/>
            <person name="Nagy L.G."/>
            <person name="Floudas D."/>
            <person name="Copeland A."/>
            <person name="Barry K.W."/>
            <person name="Cichocki N."/>
            <person name="Veneault-Fourrey C."/>
            <person name="LaButti K."/>
            <person name="Lindquist E.A."/>
            <person name="Lipzen A."/>
            <person name="Lundell T."/>
            <person name="Morin E."/>
            <person name="Murat C."/>
            <person name="Riley R."/>
            <person name="Ohm R."/>
            <person name="Sun H."/>
            <person name="Tunlid A."/>
            <person name="Henrissat B."/>
            <person name="Grigoriev I.V."/>
            <person name="Hibbett D.S."/>
            <person name="Martin F."/>
        </authorList>
    </citation>
    <scope>NUCLEOTIDE SEQUENCE [LARGE SCALE GENOMIC DNA]</scope>
    <source>
        <strain evidence="3">Marx 270</strain>
    </source>
</reference>
<gene>
    <name evidence="2" type="ORF">M404DRAFT_805402</name>
</gene>
<dbReference type="EMBL" id="KN831949">
    <property type="protein sequence ID" value="KIO11922.1"/>
    <property type="molecule type" value="Genomic_DNA"/>
</dbReference>
<accession>A0A0C3KQX8</accession>
<dbReference type="HOGENOM" id="CLU_1768866_0_0_1"/>
<evidence type="ECO:0000256" key="1">
    <source>
        <dbReference type="SAM" id="MobiDB-lite"/>
    </source>
</evidence>